<evidence type="ECO:0000259" key="1">
    <source>
        <dbReference type="Pfam" id="PF13590"/>
    </source>
</evidence>
<organism evidence="2 3">
    <name type="scientific">Psychroserpens luteus</name>
    <dbReference type="NCBI Taxonomy" id="1434066"/>
    <lineage>
        <taxon>Bacteria</taxon>
        <taxon>Pseudomonadati</taxon>
        <taxon>Bacteroidota</taxon>
        <taxon>Flavobacteriia</taxon>
        <taxon>Flavobacteriales</taxon>
        <taxon>Flavobacteriaceae</taxon>
        <taxon>Psychroserpens</taxon>
    </lineage>
</organism>
<dbReference type="Gene3D" id="3.30.160.670">
    <property type="match status" value="1"/>
</dbReference>
<evidence type="ECO:0000313" key="3">
    <source>
        <dbReference type="Proteomes" id="UP001597548"/>
    </source>
</evidence>
<dbReference type="InterPro" id="IPR025411">
    <property type="entry name" value="DUF4136"/>
</dbReference>
<dbReference type="RefSeq" id="WP_194507981.1">
    <property type="nucleotide sequence ID" value="NZ_JADILU010000004.1"/>
</dbReference>
<reference evidence="3" key="1">
    <citation type="journal article" date="2019" name="Int. J. Syst. Evol. Microbiol.">
        <title>The Global Catalogue of Microorganisms (GCM) 10K type strain sequencing project: providing services to taxonomists for standard genome sequencing and annotation.</title>
        <authorList>
            <consortium name="The Broad Institute Genomics Platform"/>
            <consortium name="The Broad Institute Genome Sequencing Center for Infectious Disease"/>
            <person name="Wu L."/>
            <person name="Ma J."/>
        </authorList>
    </citation>
    <scope>NUCLEOTIDE SEQUENCE [LARGE SCALE GENOMIC DNA]</scope>
    <source>
        <strain evidence="3">KCTC 32514</strain>
    </source>
</reference>
<keyword evidence="3" id="KW-1185">Reference proteome</keyword>
<dbReference type="Pfam" id="PF13590">
    <property type="entry name" value="DUF4136"/>
    <property type="match status" value="1"/>
</dbReference>
<gene>
    <name evidence="2" type="ORF">ACFS29_09960</name>
</gene>
<sequence>MKNLYLLLTVILLTSCSSIRVNYDYEKTRDFTQYKTYNYFSDVNTGMSELDSKRLFKAFDDAMQSRGYTLSQTPDFLVDIKSSEFQQQRNNNVGVGVGGSGRNVGGGISIGLPIGQSQLGREIIFDFVDESNDQLFWQAVSESNYKPNASPEKREAQFIALVEKVLEGFPPKK</sequence>
<accession>A0ABW5ZSI7</accession>
<name>A0ABW5ZSI7_9FLAO</name>
<proteinExistence type="predicted"/>
<evidence type="ECO:0000313" key="2">
    <source>
        <dbReference type="EMBL" id="MFD2915964.1"/>
    </source>
</evidence>
<dbReference type="Proteomes" id="UP001597548">
    <property type="component" value="Unassembled WGS sequence"/>
</dbReference>
<feature type="domain" description="DUF4136" evidence="1">
    <location>
        <begin position="21"/>
        <end position="171"/>
    </location>
</feature>
<dbReference type="EMBL" id="JBHUOS010000009">
    <property type="protein sequence ID" value="MFD2915964.1"/>
    <property type="molecule type" value="Genomic_DNA"/>
</dbReference>
<protein>
    <submittedName>
        <fullName evidence="2">DUF4136 domain-containing protein</fullName>
    </submittedName>
</protein>
<comment type="caution">
    <text evidence="2">The sequence shown here is derived from an EMBL/GenBank/DDBJ whole genome shotgun (WGS) entry which is preliminary data.</text>
</comment>
<dbReference type="PROSITE" id="PS51257">
    <property type="entry name" value="PROKAR_LIPOPROTEIN"/>
    <property type="match status" value="1"/>
</dbReference>